<gene>
    <name evidence="1" type="ORF">B0H16DRAFT_1458265</name>
</gene>
<name>A0AAD7J3M0_9AGAR</name>
<protein>
    <submittedName>
        <fullName evidence="1">Uncharacterized protein</fullName>
    </submittedName>
</protein>
<evidence type="ECO:0000313" key="1">
    <source>
        <dbReference type="EMBL" id="KAJ7756270.1"/>
    </source>
</evidence>
<dbReference type="AlphaFoldDB" id="A0AAD7J3M0"/>
<sequence>MLTKSTLRRYLHPIVPANAAYSFVRIATVHTGRDWVPAGRAAEGRCSFREEQSAHILALALQWEIRYLWIPLNPRAPTLEAPTTTASNSPNTHDRFTPQGRRARIVRMVHCVPAQFSAWSGTISPDGWIRDRQKGILKVLQHSQHTLFPEHPHELGSLRRRVVGQDRYLDFVEGVACQCAPTSIHLSELEAAFFRGAHARQRSTRDDVCCTSGGGVLRHCGKRNSGWAVKRKTLKTLSIMDNEIDKLNIELDVDP</sequence>
<organism evidence="1 2">
    <name type="scientific">Mycena metata</name>
    <dbReference type="NCBI Taxonomy" id="1033252"/>
    <lineage>
        <taxon>Eukaryota</taxon>
        <taxon>Fungi</taxon>
        <taxon>Dikarya</taxon>
        <taxon>Basidiomycota</taxon>
        <taxon>Agaricomycotina</taxon>
        <taxon>Agaricomycetes</taxon>
        <taxon>Agaricomycetidae</taxon>
        <taxon>Agaricales</taxon>
        <taxon>Marasmiineae</taxon>
        <taxon>Mycenaceae</taxon>
        <taxon>Mycena</taxon>
    </lineage>
</organism>
<dbReference type="Proteomes" id="UP001215598">
    <property type="component" value="Unassembled WGS sequence"/>
</dbReference>
<proteinExistence type="predicted"/>
<keyword evidence="2" id="KW-1185">Reference proteome</keyword>
<evidence type="ECO:0000313" key="2">
    <source>
        <dbReference type="Proteomes" id="UP001215598"/>
    </source>
</evidence>
<accession>A0AAD7J3M0</accession>
<reference evidence="1" key="1">
    <citation type="submission" date="2023-03" db="EMBL/GenBank/DDBJ databases">
        <title>Massive genome expansion in bonnet fungi (Mycena s.s.) driven by repeated elements and novel gene families across ecological guilds.</title>
        <authorList>
            <consortium name="Lawrence Berkeley National Laboratory"/>
            <person name="Harder C.B."/>
            <person name="Miyauchi S."/>
            <person name="Viragh M."/>
            <person name="Kuo A."/>
            <person name="Thoen E."/>
            <person name="Andreopoulos B."/>
            <person name="Lu D."/>
            <person name="Skrede I."/>
            <person name="Drula E."/>
            <person name="Henrissat B."/>
            <person name="Morin E."/>
            <person name="Kohler A."/>
            <person name="Barry K."/>
            <person name="LaButti K."/>
            <person name="Morin E."/>
            <person name="Salamov A."/>
            <person name="Lipzen A."/>
            <person name="Mereny Z."/>
            <person name="Hegedus B."/>
            <person name="Baldrian P."/>
            <person name="Stursova M."/>
            <person name="Weitz H."/>
            <person name="Taylor A."/>
            <person name="Grigoriev I.V."/>
            <person name="Nagy L.G."/>
            <person name="Martin F."/>
            <person name="Kauserud H."/>
        </authorList>
    </citation>
    <scope>NUCLEOTIDE SEQUENCE</scope>
    <source>
        <strain evidence="1">CBHHK182m</strain>
    </source>
</reference>
<comment type="caution">
    <text evidence="1">The sequence shown here is derived from an EMBL/GenBank/DDBJ whole genome shotgun (WGS) entry which is preliminary data.</text>
</comment>
<dbReference type="EMBL" id="JARKIB010000047">
    <property type="protein sequence ID" value="KAJ7756270.1"/>
    <property type="molecule type" value="Genomic_DNA"/>
</dbReference>